<evidence type="ECO:0000313" key="2">
    <source>
        <dbReference type="EMBL" id="ERL08165.1"/>
    </source>
</evidence>
<reference evidence="2 3" key="1">
    <citation type="submission" date="2013-08" db="EMBL/GenBank/DDBJ databases">
        <authorList>
            <person name="Durkin A.S."/>
            <person name="Haft D.R."/>
            <person name="McCorrison J."/>
            <person name="Torralba M."/>
            <person name="Gillis M."/>
            <person name="Haft D.H."/>
            <person name="Methe B."/>
            <person name="Sutton G."/>
            <person name="Nelson K.E."/>
        </authorList>
    </citation>
    <scope>NUCLEOTIDE SEQUENCE [LARGE SCALE GENOMIC DNA]</scope>
    <source>
        <strain evidence="2 3">F0195</strain>
    </source>
</reference>
<evidence type="ECO:0000256" key="1">
    <source>
        <dbReference type="SAM" id="Phobius"/>
    </source>
</evidence>
<keyword evidence="1" id="KW-0472">Membrane</keyword>
<keyword evidence="3" id="KW-1185">Reference proteome</keyword>
<proteinExistence type="predicted"/>
<dbReference type="EMBL" id="AWEZ01000045">
    <property type="protein sequence ID" value="ERL08165.1"/>
    <property type="molecule type" value="Genomic_DNA"/>
</dbReference>
<dbReference type="RefSeq" id="WP_021726034.1">
    <property type="nucleotide sequence ID" value="NZ_AWEZ01000045.1"/>
</dbReference>
<dbReference type="eggNOG" id="ENOG503345M">
    <property type="taxonomic scope" value="Bacteria"/>
</dbReference>
<dbReference type="AlphaFoldDB" id="U2TP03"/>
<dbReference type="STRING" id="1125712.HMPREF1316_0139"/>
<dbReference type="PATRIC" id="fig|1125712.3.peg.1265"/>
<feature type="transmembrane region" description="Helical" evidence="1">
    <location>
        <begin position="6"/>
        <end position="27"/>
    </location>
</feature>
<keyword evidence="1" id="KW-0812">Transmembrane</keyword>
<name>U2TP03_9ACTN</name>
<protein>
    <recommendedName>
        <fullName evidence="4">Tetratricopeptide repeat protein</fullName>
    </recommendedName>
</protein>
<accession>U2TP03</accession>
<evidence type="ECO:0008006" key="4">
    <source>
        <dbReference type="Google" id="ProtNLM"/>
    </source>
</evidence>
<sequence length="210" mass="23872">MSGTATTIVLVAVFVGIIVYDLATSLLRHVVRAKADALFATGDFDLLDRYLQRGLPSFVLGRYGTGIARFNAYVQRGDGERAERLITELLGARVPVRQRHELIVKAFNFYLEQGDYTSAKELLPEIRQTLPQETGKNCEMSYNILARHSHSYIQELKDEFPRASKMRQLEFAYLLSAQYRNLGNHASQETWQRKFERLAKDLGTQGPSRG</sequence>
<comment type="caution">
    <text evidence="2">The sequence shown here is derived from an EMBL/GenBank/DDBJ whole genome shotgun (WGS) entry which is preliminary data.</text>
</comment>
<gene>
    <name evidence="2" type="ORF">HMPREF1316_0139</name>
</gene>
<organism evidence="2 3">
    <name type="scientific">Olsenella profusa F0195</name>
    <dbReference type="NCBI Taxonomy" id="1125712"/>
    <lineage>
        <taxon>Bacteria</taxon>
        <taxon>Bacillati</taxon>
        <taxon>Actinomycetota</taxon>
        <taxon>Coriobacteriia</taxon>
        <taxon>Coriobacteriales</taxon>
        <taxon>Atopobiaceae</taxon>
        <taxon>Olsenella</taxon>
    </lineage>
</organism>
<keyword evidence="1" id="KW-1133">Transmembrane helix</keyword>
<evidence type="ECO:0000313" key="3">
    <source>
        <dbReference type="Proteomes" id="UP000016638"/>
    </source>
</evidence>
<dbReference type="OrthoDB" id="3191381at2"/>
<dbReference type="Proteomes" id="UP000016638">
    <property type="component" value="Unassembled WGS sequence"/>
</dbReference>